<evidence type="ECO:0000256" key="3">
    <source>
        <dbReference type="ARBA" id="ARBA00022801"/>
    </source>
</evidence>
<keyword evidence="6" id="KW-0342">GTP-binding</keyword>
<dbReference type="Pfam" id="PF05879">
    <property type="entry name" value="RHD3_GTPase"/>
    <property type="match status" value="1"/>
</dbReference>
<dbReference type="InterPro" id="IPR008803">
    <property type="entry name" value="RHD3/Sey1"/>
</dbReference>
<gene>
    <name evidence="12" type="ORF">cand_023180</name>
</gene>
<evidence type="ECO:0000313" key="12">
    <source>
        <dbReference type="EMBL" id="OII76975.1"/>
    </source>
</evidence>
<evidence type="ECO:0000256" key="2">
    <source>
        <dbReference type="ARBA" id="ARBA00022741"/>
    </source>
</evidence>
<feature type="transmembrane region" description="Helical" evidence="10">
    <location>
        <begin position="740"/>
        <end position="762"/>
    </location>
</feature>
<organism evidence="12 13">
    <name type="scientific">Cryptosporidium andersoni</name>
    <dbReference type="NCBI Taxonomy" id="117008"/>
    <lineage>
        <taxon>Eukaryota</taxon>
        <taxon>Sar</taxon>
        <taxon>Alveolata</taxon>
        <taxon>Apicomplexa</taxon>
        <taxon>Conoidasida</taxon>
        <taxon>Coccidia</taxon>
        <taxon>Eucoccidiorida</taxon>
        <taxon>Eimeriorina</taxon>
        <taxon>Cryptosporidiidae</taxon>
        <taxon>Cryptosporidium</taxon>
    </lineage>
</organism>
<evidence type="ECO:0000256" key="6">
    <source>
        <dbReference type="ARBA" id="ARBA00023134"/>
    </source>
</evidence>
<keyword evidence="1 10" id="KW-0812">Transmembrane</keyword>
<keyword evidence="3" id="KW-0378">Hydrolase</keyword>
<comment type="function">
    <text evidence="8">Probable GTP-binding protein involved in generating and maintaining the structure of the tubular endoplasmic reticulum network.</text>
</comment>
<evidence type="ECO:0000256" key="7">
    <source>
        <dbReference type="ARBA" id="ARBA00023136"/>
    </source>
</evidence>
<keyword evidence="2" id="KW-0547">Nucleotide-binding</keyword>
<dbReference type="InterPro" id="IPR030386">
    <property type="entry name" value="G_GB1_RHD3_dom"/>
</dbReference>
<dbReference type="GeneID" id="92366502"/>
<dbReference type="AlphaFoldDB" id="A0A1J4MSD1"/>
<dbReference type="OrthoDB" id="1597724at2759"/>
<evidence type="ECO:0000313" key="13">
    <source>
        <dbReference type="Proteomes" id="UP000186804"/>
    </source>
</evidence>
<accession>A0A1J4MSD1</accession>
<evidence type="ECO:0000256" key="9">
    <source>
        <dbReference type="PROSITE-ProRule" id="PRU01052"/>
    </source>
</evidence>
<reference evidence="12 13" key="1">
    <citation type="submission" date="2016-10" db="EMBL/GenBank/DDBJ databases">
        <title>Reductive evolution of mitochondrial metabolism and differential evolution of invasion-related proteins in Cryptosporidium.</title>
        <authorList>
            <person name="Liu S."/>
            <person name="Roellig D.M."/>
            <person name="Guo Y."/>
            <person name="Li N."/>
            <person name="Frace M.A."/>
            <person name="Tang K."/>
            <person name="Zhang L."/>
            <person name="Feng Y."/>
            <person name="Xiao L."/>
        </authorList>
    </citation>
    <scope>NUCLEOTIDE SEQUENCE [LARGE SCALE GENOMIC DNA]</scope>
    <source>
        <strain evidence="12">30847</strain>
    </source>
</reference>
<evidence type="ECO:0000256" key="1">
    <source>
        <dbReference type="ARBA" id="ARBA00022692"/>
    </source>
</evidence>
<keyword evidence="13" id="KW-1185">Reference proteome</keyword>
<dbReference type="InterPro" id="IPR027417">
    <property type="entry name" value="P-loop_NTPase"/>
</dbReference>
<protein>
    <recommendedName>
        <fullName evidence="11">GB1/RHD3-type G domain-containing protein</fullName>
    </recommendedName>
</protein>
<sequence>MEQIIDCNSNFIGSFSNICEEFKKNSNVFNYNVVSILGSQSTGKSTLLNLLFGTNFQVLDKINSGYCQTTKGLWISSNYKVIDNSINSKSPLLIWDVEGTDSLERGEDRLTFEHRAALYSLAISDCLILNIPLMNLTTFSSSNFGLLKVIINAWFNLKFEDNGRIERTKTTLLFTIRDVSYSDKQEMLENKINQIISLLWDNILKENRNHKLNLNTQHENNTYNLNSIGDIFDIRVYGIPSYPIDNKGFEIAIGKIRNDLFNEILPSKYSRGIPNDGFAYYCESIWKVIVECEELNIPSQMQLLSQYRCENVKCDIAKHCEEEIQSYSNIMEKGKISSREFATLTFRILHSNLEKYFEVAARYYLQTAQEIGVCLTQIIFYEFQKLIEKRAAKERYLLNSDGDNIDSLEESKFSMTSWIQEKMKRFDLFLLEWTTEFSPLINQFKITNMVIDCCVPDIILIKESSEENKILVNYNISSQRDLYNETLELYAHKIHQKAIQEFFEILLKDIIKGITPLVSEYIMTNSNMTPSQYWDKTKVSMNDLHNILVLKFQSKWGELFTNLNEYTNQADKYLKINQEVALQLLIQFKVLLEQQSKFFHLYAIQRFKKVFELDKDGIPRQWIGENSEKIKQYYIESKLNAILIFDIIKKPEIDKFFNSIENLDTRIADENISFDLDTSEIPELEARAIEEMANICAKAQLLQSTGSQPQYIPWWIYLLLIILGFDEFTYIISSPILLTFILLFFTTTYAYFTGNFFIFLQIGHKLIASTSKILHGATGVISSALNSNDINGR</sequence>
<keyword evidence="4" id="KW-0256">Endoplasmic reticulum</keyword>
<feature type="transmembrane region" description="Helical" evidence="10">
    <location>
        <begin position="714"/>
        <end position="733"/>
    </location>
</feature>
<dbReference type="Gene3D" id="3.40.50.300">
    <property type="entry name" value="P-loop containing nucleotide triphosphate hydrolases"/>
    <property type="match status" value="1"/>
</dbReference>
<evidence type="ECO:0000256" key="5">
    <source>
        <dbReference type="ARBA" id="ARBA00022989"/>
    </source>
</evidence>
<dbReference type="VEuPathDB" id="CryptoDB:cand_023180"/>
<dbReference type="SUPFAM" id="SSF52540">
    <property type="entry name" value="P-loop containing nucleoside triphosphate hydrolases"/>
    <property type="match status" value="1"/>
</dbReference>
<dbReference type="EMBL" id="LRBS01000048">
    <property type="protein sequence ID" value="OII76975.1"/>
    <property type="molecule type" value="Genomic_DNA"/>
</dbReference>
<dbReference type="Proteomes" id="UP000186804">
    <property type="component" value="Unassembled WGS sequence"/>
</dbReference>
<dbReference type="GO" id="GO:0016320">
    <property type="term" value="P:endoplasmic reticulum membrane fusion"/>
    <property type="evidence" value="ECO:0007669"/>
    <property type="project" value="TreeGrafter"/>
</dbReference>
<comment type="similarity">
    <text evidence="9">Belongs to the TRAFAC class dynamin-like GTPase superfamily. GB1/RHD3 GTPase family.</text>
</comment>
<dbReference type="GO" id="GO:0005783">
    <property type="term" value="C:endoplasmic reticulum"/>
    <property type="evidence" value="ECO:0007669"/>
    <property type="project" value="TreeGrafter"/>
</dbReference>
<dbReference type="GO" id="GO:0003924">
    <property type="term" value="F:GTPase activity"/>
    <property type="evidence" value="ECO:0007669"/>
    <property type="project" value="TreeGrafter"/>
</dbReference>
<feature type="domain" description="GB1/RHD3-type G" evidence="11">
    <location>
        <begin position="28"/>
        <end position="282"/>
    </location>
</feature>
<proteinExistence type="inferred from homology"/>
<evidence type="ECO:0000256" key="10">
    <source>
        <dbReference type="SAM" id="Phobius"/>
    </source>
</evidence>
<keyword evidence="5 10" id="KW-1133">Transmembrane helix</keyword>
<dbReference type="PANTHER" id="PTHR45923:SF2">
    <property type="entry name" value="PROTEIN SEY1"/>
    <property type="match status" value="1"/>
</dbReference>
<evidence type="ECO:0000256" key="4">
    <source>
        <dbReference type="ARBA" id="ARBA00022824"/>
    </source>
</evidence>
<comment type="caution">
    <text evidence="12">The sequence shown here is derived from an EMBL/GenBank/DDBJ whole genome shotgun (WGS) entry which is preliminary data.</text>
</comment>
<dbReference type="PROSITE" id="PS51715">
    <property type="entry name" value="G_GB1_RHD3"/>
    <property type="match status" value="1"/>
</dbReference>
<name>A0A1J4MSD1_9CRYT</name>
<evidence type="ECO:0000256" key="8">
    <source>
        <dbReference type="ARBA" id="ARBA00029381"/>
    </source>
</evidence>
<dbReference type="PANTHER" id="PTHR45923">
    <property type="entry name" value="PROTEIN SEY1"/>
    <property type="match status" value="1"/>
</dbReference>
<dbReference type="GO" id="GO:0005525">
    <property type="term" value="F:GTP binding"/>
    <property type="evidence" value="ECO:0007669"/>
    <property type="project" value="UniProtKB-KW"/>
</dbReference>
<keyword evidence="7 10" id="KW-0472">Membrane</keyword>
<dbReference type="RefSeq" id="XP_067068821.1">
    <property type="nucleotide sequence ID" value="XM_067212548.1"/>
</dbReference>
<evidence type="ECO:0000259" key="11">
    <source>
        <dbReference type="PROSITE" id="PS51715"/>
    </source>
</evidence>